<dbReference type="PANTHER" id="PTHR11085:SF10">
    <property type="entry name" value="NAD-DEPENDENT PROTEIN DEACYLASE SIRTUIN-5, MITOCHONDRIAL-RELATED"/>
    <property type="match status" value="1"/>
</dbReference>
<dbReference type="Pfam" id="PF02146">
    <property type="entry name" value="SIR2"/>
    <property type="match status" value="2"/>
</dbReference>
<accession>A0A7S1XCA0</accession>
<evidence type="ECO:0000313" key="5">
    <source>
        <dbReference type="EMBL" id="CAD9227272.1"/>
    </source>
</evidence>
<dbReference type="InterPro" id="IPR026590">
    <property type="entry name" value="Ssirtuin_cat_dom"/>
</dbReference>
<feature type="binding site" evidence="3">
    <location>
        <position position="201"/>
    </location>
    <ligand>
        <name>Zn(2+)</name>
        <dbReference type="ChEBI" id="CHEBI:29105"/>
    </ligand>
</feature>
<protein>
    <recommendedName>
        <fullName evidence="4">Deacetylase sirtuin-type domain-containing protein</fullName>
    </recommendedName>
</protein>
<dbReference type="InterPro" id="IPR003000">
    <property type="entry name" value="Sirtuin"/>
</dbReference>
<dbReference type="AlphaFoldDB" id="A0A7S1XCA0"/>
<reference evidence="5" key="1">
    <citation type="submission" date="2021-01" db="EMBL/GenBank/DDBJ databases">
        <authorList>
            <person name="Corre E."/>
            <person name="Pelletier E."/>
            <person name="Niang G."/>
            <person name="Scheremetjew M."/>
            <person name="Finn R."/>
            <person name="Kale V."/>
            <person name="Holt S."/>
            <person name="Cochrane G."/>
            <person name="Meng A."/>
            <person name="Brown T."/>
            <person name="Cohen L."/>
        </authorList>
    </citation>
    <scope>NUCLEOTIDE SEQUENCE</scope>
    <source>
        <strain evidence="5">PLY429</strain>
    </source>
</reference>
<feature type="active site" description="Proton acceptor" evidence="3">
    <location>
        <position position="190"/>
    </location>
</feature>
<gene>
    <name evidence="5" type="ORF">TCHU04912_LOCUS21763</name>
</gene>
<dbReference type="PROSITE" id="PS50305">
    <property type="entry name" value="SIRTUIN"/>
    <property type="match status" value="1"/>
</dbReference>
<dbReference type="InterPro" id="IPR026591">
    <property type="entry name" value="Sirtuin_cat_small_dom_sf"/>
</dbReference>
<dbReference type="PANTHER" id="PTHR11085">
    <property type="entry name" value="NAD-DEPENDENT PROTEIN DEACYLASE SIRTUIN-5, MITOCHONDRIAL-RELATED"/>
    <property type="match status" value="1"/>
</dbReference>
<dbReference type="GO" id="GO:0046872">
    <property type="term" value="F:metal ion binding"/>
    <property type="evidence" value="ECO:0007669"/>
    <property type="project" value="UniProtKB-KW"/>
</dbReference>
<dbReference type="InterPro" id="IPR050134">
    <property type="entry name" value="NAD-dep_sirtuin_deacylases"/>
</dbReference>
<feature type="binding site" evidence="3">
    <location>
        <position position="198"/>
    </location>
    <ligand>
        <name>Zn(2+)</name>
        <dbReference type="ChEBI" id="CHEBI:29105"/>
    </ligand>
</feature>
<evidence type="ECO:0000256" key="3">
    <source>
        <dbReference type="PROSITE-ProRule" id="PRU00236"/>
    </source>
</evidence>
<keyword evidence="3" id="KW-0479">Metal-binding</keyword>
<organism evidence="5">
    <name type="scientific">Tetraselmis chuii</name>
    <dbReference type="NCBI Taxonomy" id="63592"/>
    <lineage>
        <taxon>Eukaryota</taxon>
        <taxon>Viridiplantae</taxon>
        <taxon>Chlorophyta</taxon>
        <taxon>core chlorophytes</taxon>
        <taxon>Chlorodendrophyceae</taxon>
        <taxon>Chlorodendrales</taxon>
        <taxon>Chlorodendraceae</taxon>
        <taxon>Tetraselmis</taxon>
    </lineage>
</organism>
<dbReference type="SUPFAM" id="SSF52467">
    <property type="entry name" value="DHS-like NAD/FAD-binding domain"/>
    <property type="match status" value="1"/>
</dbReference>
<name>A0A7S1XCA0_9CHLO</name>
<dbReference type="InterPro" id="IPR029035">
    <property type="entry name" value="DHS-like_NAD/FAD-binding_dom"/>
</dbReference>
<keyword evidence="1" id="KW-0808">Transferase</keyword>
<dbReference type="GO" id="GO:0070403">
    <property type="term" value="F:NAD+ binding"/>
    <property type="evidence" value="ECO:0007669"/>
    <property type="project" value="InterPro"/>
</dbReference>
<dbReference type="GO" id="GO:0005634">
    <property type="term" value="C:nucleus"/>
    <property type="evidence" value="ECO:0007669"/>
    <property type="project" value="TreeGrafter"/>
</dbReference>
<feature type="domain" description="Deacetylase sirtuin-type" evidence="4">
    <location>
        <begin position="32"/>
        <end position="346"/>
    </location>
</feature>
<feature type="binding site" evidence="3">
    <location>
        <position position="223"/>
    </location>
    <ligand>
        <name>Zn(2+)</name>
        <dbReference type="ChEBI" id="CHEBI:29105"/>
    </ligand>
</feature>
<sequence length="354" mass="39797">MGSGRTETVEDAAQCGTRSLRKRKNRINGRSEDEVSKTMHEVLRMAKTCKKVLVFSGSGLSATSGMSTFTTPGGLYDRARKRFRLSDGKKLFHYSFFHKHRMDCMAFLADIYHEALHARPSKGHEALAQLWAMGKLQRHYTMNIDGLCEAVGMDTWQPMPMDTPADAADGDDGIDMEYPRGAAASTVEMHGNIRQLVCAECQCWAYMDTSKSRQIRRKQVVKCGICGKGEGLRPRVMLYDDDEGDSITPEDVWDIMKDDVAAADMILWVGISFEQSASTTYFRKVRSFLNEQNRTDKVFQAILNPSEEAHWNVVSSCSNLDELKVFQVRTTGDEFLPSLVDTYNSDDATQHSPP</sequence>
<dbReference type="Gene3D" id="3.40.50.1220">
    <property type="entry name" value="TPP-binding domain"/>
    <property type="match status" value="1"/>
</dbReference>
<keyword evidence="3" id="KW-0862">Zinc</keyword>
<keyword evidence="2" id="KW-0520">NAD</keyword>
<dbReference type="EMBL" id="HBGG01042145">
    <property type="protein sequence ID" value="CAD9227272.1"/>
    <property type="molecule type" value="Transcribed_RNA"/>
</dbReference>
<proteinExistence type="predicted"/>
<evidence type="ECO:0000259" key="4">
    <source>
        <dbReference type="PROSITE" id="PS50305"/>
    </source>
</evidence>
<dbReference type="Gene3D" id="3.30.1600.10">
    <property type="entry name" value="SIR2/SIRT2 'Small Domain"/>
    <property type="match status" value="1"/>
</dbReference>
<dbReference type="GO" id="GO:0017136">
    <property type="term" value="F:histone deacetylase activity, NAD-dependent"/>
    <property type="evidence" value="ECO:0007669"/>
    <property type="project" value="TreeGrafter"/>
</dbReference>
<evidence type="ECO:0000256" key="1">
    <source>
        <dbReference type="ARBA" id="ARBA00022679"/>
    </source>
</evidence>
<feature type="binding site" evidence="3">
    <location>
        <position position="226"/>
    </location>
    <ligand>
        <name>Zn(2+)</name>
        <dbReference type="ChEBI" id="CHEBI:29105"/>
    </ligand>
</feature>
<evidence type="ECO:0000256" key="2">
    <source>
        <dbReference type="ARBA" id="ARBA00023027"/>
    </source>
</evidence>